<feature type="domain" description="SHSP" evidence="3">
    <location>
        <begin position="34"/>
        <end position="147"/>
    </location>
</feature>
<dbReference type="SUPFAM" id="SSF49764">
    <property type="entry name" value="HSP20-like chaperones"/>
    <property type="match status" value="1"/>
</dbReference>
<proteinExistence type="inferred from homology"/>
<dbReference type="InterPro" id="IPR008978">
    <property type="entry name" value="HSP20-like_chaperone"/>
</dbReference>
<dbReference type="CDD" id="cd06464">
    <property type="entry name" value="ACD_sHsps-like"/>
    <property type="match status" value="1"/>
</dbReference>
<organism evidence="4 5">
    <name type="scientific">Cecembia calidifontis</name>
    <dbReference type="NCBI Taxonomy" id="1187080"/>
    <lineage>
        <taxon>Bacteria</taxon>
        <taxon>Pseudomonadati</taxon>
        <taxon>Bacteroidota</taxon>
        <taxon>Cytophagia</taxon>
        <taxon>Cytophagales</taxon>
        <taxon>Cyclobacteriaceae</taxon>
        <taxon>Cecembia</taxon>
    </lineage>
</organism>
<comment type="caution">
    <text evidence="4">The sequence shown here is derived from an EMBL/GenBank/DDBJ whole genome shotgun (WGS) entry which is preliminary data.</text>
</comment>
<protein>
    <submittedName>
        <fullName evidence="4">HSP20 family protein</fullName>
    </submittedName>
</protein>
<sequence length="147" mass="16895">MSTLAKKNGGFWPKMIQDFFGADPFAWDEKFWSPEKAIEVPSANVIENDKEFKLELSAPGFDKKDFKVEVSDGILNISAEKEHKTEEKKENYRKKEFSYSSIRRSFSLPDNVLDDKIDAKYDNGILNVIIPKNEKVENKSKKAITVN</sequence>
<gene>
    <name evidence="4" type="ORF">BC751_2431</name>
</gene>
<dbReference type="RefSeq" id="WP_130275700.1">
    <property type="nucleotide sequence ID" value="NZ_SGXG01000001.1"/>
</dbReference>
<dbReference type="Proteomes" id="UP000292209">
    <property type="component" value="Unassembled WGS sequence"/>
</dbReference>
<keyword evidence="5" id="KW-1185">Reference proteome</keyword>
<evidence type="ECO:0000256" key="1">
    <source>
        <dbReference type="PROSITE-ProRule" id="PRU00285"/>
    </source>
</evidence>
<dbReference type="Gene3D" id="2.60.40.790">
    <property type="match status" value="1"/>
</dbReference>
<dbReference type="InterPro" id="IPR031107">
    <property type="entry name" value="Small_HSP"/>
</dbReference>
<accession>A0A4Q7P9E4</accession>
<evidence type="ECO:0000256" key="2">
    <source>
        <dbReference type="RuleBase" id="RU003616"/>
    </source>
</evidence>
<evidence type="ECO:0000313" key="4">
    <source>
        <dbReference type="EMBL" id="RZS96836.1"/>
    </source>
</evidence>
<dbReference type="AlphaFoldDB" id="A0A4Q7P9E4"/>
<dbReference type="Pfam" id="PF00011">
    <property type="entry name" value="HSP20"/>
    <property type="match status" value="1"/>
</dbReference>
<dbReference type="OrthoDB" id="9814487at2"/>
<name>A0A4Q7P9E4_9BACT</name>
<dbReference type="EMBL" id="SGXG01000001">
    <property type="protein sequence ID" value="RZS96836.1"/>
    <property type="molecule type" value="Genomic_DNA"/>
</dbReference>
<comment type="similarity">
    <text evidence="1 2">Belongs to the small heat shock protein (HSP20) family.</text>
</comment>
<evidence type="ECO:0000259" key="3">
    <source>
        <dbReference type="PROSITE" id="PS01031"/>
    </source>
</evidence>
<dbReference type="PROSITE" id="PS01031">
    <property type="entry name" value="SHSP"/>
    <property type="match status" value="1"/>
</dbReference>
<dbReference type="InterPro" id="IPR002068">
    <property type="entry name" value="A-crystallin/Hsp20_dom"/>
</dbReference>
<reference evidence="4 5" key="1">
    <citation type="submission" date="2019-02" db="EMBL/GenBank/DDBJ databases">
        <title>Genomic Encyclopedia of Archaeal and Bacterial Type Strains, Phase II (KMG-II): from individual species to whole genera.</title>
        <authorList>
            <person name="Goeker M."/>
        </authorList>
    </citation>
    <scope>NUCLEOTIDE SEQUENCE [LARGE SCALE GENOMIC DNA]</scope>
    <source>
        <strain evidence="4 5">DSM 21411</strain>
    </source>
</reference>
<evidence type="ECO:0000313" key="5">
    <source>
        <dbReference type="Proteomes" id="UP000292209"/>
    </source>
</evidence>
<dbReference type="PANTHER" id="PTHR11527">
    <property type="entry name" value="HEAT-SHOCK PROTEIN 20 FAMILY MEMBER"/>
    <property type="match status" value="1"/>
</dbReference>